<dbReference type="Proteomes" id="UP000070352">
    <property type="component" value="Unassembled WGS sequence"/>
</dbReference>
<dbReference type="RefSeq" id="WP_082732319.1">
    <property type="nucleotide sequence ID" value="NZ_LSKU01000001.1"/>
</dbReference>
<dbReference type="SUPFAM" id="SSF161098">
    <property type="entry name" value="MetI-like"/>
    <property type="match status" value="1"/>
</dbReference>
<evidence type="ECO:0000256" key="3">
    <source>
        <dbReference type="ARBA" id="ARBA00022475"/>
    </source>
</evidence>
<comment type="caution">
    <text evidence="9">The sequence shown here is derived from an EMBL/GenBank/DDBJ whole genome shotgun (WGS) entry which is preliminary data.</text>
</comment>
<dbReference type="AlphaFoldDB" id="A0A135L1Q4"/>
<organism evidence="9 10">
    <name type="scientific">Tepidibacillus decaturensis</name>
    <dbReference type="NCBI Taxonomy" id="1413211"/>
    <lineage>
        <taxon>Bacteria</taxon>
        <taxon>Bacillati</taxon>
        <taxon>Bacillota</taxon>
        <taxon>Bacilli</taxon>
        <taxon>Bacillales</taxon>
        <taxon>Bacillaceae</taxon>
        <taxon>Tepidibacillus</taxon>
    </lineage>
</organism>
<protein>
    <submittedName>
        <fullName evidence="9">Taurine ABC transporter permease</fullName>
    </submittedName>
</protein>
<name>A0A135L1Q4_9BACI</name>
<dbReference type="PROSITE" id="PS50928">
    <property type="entry name" value="ABC_TM1"/>
    <property type="match status" value="1"/>
</dbReference>
<dbReference type="PANTHER" id="PTHR30151:SF0">
    <property type="entry name" value="ABC TRANSPORTER PERMEASE PROTEIN MJ0413-RELATED"/>
    <property type="match status" value="1"/>
</dbReference>
<keyword evidence="4 7" id="KW-0812">Transmembrane</keyword>
<keyword evidence="2 7" id="KW-0813">Transport</keyword>
<dbReference type="EMBL" id="LSKU01000001">
    <property type="protein sequence ID" value="KXG42954.1"/>
    <property type="molecule type" value="Genomic_DNA"/>
</dbReference>
<accession>A0A135L1Q4</accession>
<dbReference type="GO" id="GO:0005886">
    <property type="term" value="C:plasma membrane"/>
    <property type="evidence" value="ECO:0007669"/>
    <property type="project" value="UniProtKB-SubCell"/>
</dbReference>
<evidence type="ECO:0000256" key="2">
    <source>
        <dbReference type="ARBA" id="ARBA00022448"/>
    </source>
</evidence>
<keyword evidence="6 7" id="KW-0472">Membrane</keyword>
<dbReference type="STRING" id="1413211.U473_02115"/>
<feature type="transmembrane region" description="Helical" evidence="7">
    <location>
        <begin position="214"/>
        <end position="231"/>
    </location>
</feature>
<evidence type="ECO:0000256" key="7">
    <source>
        <dbReference type="RuleBase" id="RU363032"/>
    </source>
</evidence>
<keyword evidence="3" id="KW-1003">Cell membrane</keyword>
<keyword evidence="5 7" id="KW-1133">Transmembrane helix</keyword>
<feature type="domain" description="ABC transmembrane type-1" evidence="8">
    <location>
        <begin position="80"/>
        <end position="266"/>
    </location>
</feature>
<dbReference type="Pfam" id="PF00528">
    <property type="entry name" value="BPD_transp_1"/>
    <property type="match status" value="1"/>
</dbReference>
<feature type="transmembrane region" description="Helical" evidence="7">
    <location>
        <begin position="145"/>
        <end position="164"/>
    </location>
</feature>
<comment type="subcellular location">
    <subcellularLocation>
        <location evidence="1 7">Cell membrane</location>
        <topology evidence="1 7">Multi-pass membrane protein</topology>
    </subcellularLocation>
</comment>
<sequence>MKKESQIIKSIANQTILKPNKKVKRLSIKSTLPYVYAIVTLLAIWQITAWFLPNFLLPDVVNVFQRFLSEVKDPAFLDSIQSSLIRLIIGYPLACLLGSLFGLLSGLSKGFKIYLKNVISILQSIPPITWIPFLVILFGFGDLPIIIVITIASFFPMALAMINATENINRTHLELAKVLGANKKQLVTKVFLPETFPSFLTGAQVAFGNAWRSLVASEMVGGAAVGLGWSISYAGEIADMEGVLLNIVVIGGIALILDHLVLEQLKRKFLRWRDLTGGGGSV</sequence>
<dbReference type="InterPro" id="IPR035906">
    <property type="entry name" value="MetI-like_sf"/>
</dbReference>
<dbReference type="PANTHER" id="PTHR30151">
    <property type="entry name" value="ALKANE SULFONATE ABC TRANSPORTER-RELATED, MEMBRANE SUBUNIT"/>
    <property type="match status" value="1"/>
</dbReference>
<feature type="transmembrane region" description="Helical" evidence="7">
    <location>
        <begin position="243"/>
        <end position="262"/>
    </location>
</feature>
<evidence type="ECO:0000313" key="9">
    <source>
        <dbReference type="EMBL" id="KXG42954.1"/>
    </source>
</evidence>
<evidence type="ECO:0000256" key="6">
    <source>
        <dbReference type="ARBA" id="ARBA00023136"/>
    </source>
</evidence>
<proteinExistence type="inferred from homology"/>
<feature type="transmembrane region" description="Helical" evidence="7">
    <location>
        <begin position="31"/>
        <end position="52"/>
    </location>
</feature>
<feature type="transmembrane region" description="Helical" evidence="7">
    <location>
        <begin position="84"/>
        <end position="106"/>
    </location>
</feature>
<evidence type="ECO:0000313" key="10">
    <source>
        <dbReference type="Proteomes" id="UP000070352"/>
    </source>
</evidence>
<evidence type="ECO:0000259" key="8">
    <source>
        <dbReference type="PROSITE" id="PS50928"/>
    </source>
</evidence>
<gene>
    <name evidence="9" type="ORF">U473_02115</name>
</gene>
<evidence type="ECO:0000256" key="1">
    <source>
        <dbReference type="ARBA" id="ARBA00004651"/>
    </source>
</evidence>
<dbReference type="InterPro" id="IPR000515">
    <property type="entry name" value="MetI-like"/>
</dbReference>
<dbReference type="CDD" id="cd06261">
    <property type="entry name" value="TM_PBP2"/>
    <property type="match status" value="1"/>
</dbReference>
<dbReference type="Gene3D" id="1.10.3720.10">
    <property type="entry name" value="MetI-like"/>
    <property type="match status" value="1"/>
</dbReference>
<reference evidence="9 10" key="1">
    <citation type="submission" date="2016-02" db="EMBL/GenBank/DDBJ databases">
        <title>Draft Genome for Tepidibacillus decaturensis nov. sp. Strain Z9, an Anaerobic, Moderately Thermophilic and Heterotrophic Bacterium from Deep Subsurface of the Illinois Basin, USA.</title>
        <authorList>
            <person name="Dong Y."/>
            <person name="Chang J.Y."/>
            <person name="Sanford R."/>
            <person name="Fouke B.W."/>
        </authorList>
    </citation>
    <scope>NUCLEOTIDE SEQUENCE [LARGE SCALE GENOMIC DNA]</scope>
    <source>
        <strain evidence="9 10">Z9</strain>
    </source>
</reference>
<dbReference type="OrthoDB" id="9804353at2"/>
<feature type="transmembrane region" description="Helical" evidence="7">
    <location>
        <begin position="118"/>
        <end position="139"/>
    </location>
</feature>
<comment type="similarity">
    <text evidence="7">Belongs to the binding-protein-dependent transport system permease family.</text>
</comment>
<evidence type="ECO:0000256" key="5">
    <source>
        <dbReference type="ARBA" id="ARBA00022989"/>
    </source>
</evidence>
<evidence type="ECO:0000256" key="4">
    <source>
        <dbReference type="ARBA" id="ARBA00022692"/>
    </source>
</evidence>
<keyword evidence="10" id="KW-1185">Reference proteome</keyword>
<dbReference type="GO" id="GO:0055085">
    <property type="term" value="P:transmembrane transport"/>
    <property type="evidence" value="ECO:0007669"/>
    <property type="project" value="InterPro"/>
</dbReference>